<name>A0A0F9JQ98_9ZZZZ</name>
<accession>A0A0F9JQ98</accession>
<gene>
    <name evidence="1" type="ORF">LCGC14_1499760</name>
</gene>
<dbReference type="SUPFAM" id="SSF57850">
    <property type="entry name" value="RING/U-box"/>
    <property type="match status" value="1"/>
</dbReference>
<dbReference type="EMBL" id="LAZR01010869">
    <property type="protein sequence ID" value="KKM64601.1"/>
    <property type="molecule type" value="Genomic_DNA"/>
</dbReference>
<reference evidence="1" key="1">
    <citation type="journal article" date="2015" name="Nature">
        <title>Complex archaea that bridge the gap between prokaryotes and eukaryotes.</title>
        <authorList>
            <person name="Spang A."/>
            <person name="Saw J.H."/>
            <person name="Jorgensen S.L."/>
            <person name="Zaremba-Niedzwiedzka K."/>
            <person name="Martijn J."/>
            <person name="Lind A.E."/>
            <person name="van Eijk R."/>
            <person name="Schleper C."/>
            <person name="Guy L."/>
            <person name="Ettema T.J."/>
        </authorList>
    </citation>
    <scope>NUCLEOTIDE SEQUENCE</scope>
</reference>
<organism evidence="1">
    <name type="scientific">marine sediment metagenome</name>
    <dbReference type="NCBI Taxonomy" id="412755"/>
    <lineage>
        <taxon>unclassified sequences</taxon>
        <taxon>metagenomes</taxon>
        <taxon>ecological metagenomes</taxon>
    </lineage>
</organism>
<protein>
    <submittedName>
        <fullName evidence="1">Uncharacterized protein</fullName>
    </submittedName>
</protein>
<dbReference type="AlphaFoldDB" id="A0A0F9JQ98"/>
<comment type="caution">
    <text evidence="1">The sequence shown here is derived from an EMBL/GenBank/DDBJ whole genome shotgun (WGS) entry which is preliminary data.</text>
</comment>
<evidence type="ECO:0000313" key="1">
    <source>
        <dbReference type="EMBL" id="KKM64601.1"/>
    </source>
</evidence>
<sequence length="58" mass="6876">MKSTDHLRKHWPIYHKCECSHTFCRLCHDDKCPECGRAIERQGPVFCRQSLEAMGRDK</sequence>
<proteinExistence type="predicted"/>